<protein>
    <submittedName>
        <fullName evidence="1">Uncharacterized protein</fullName>
    </submittedName>
</protein>
<sequence>MDIKASSASTRTRIKAPLRLLRGRKTIHFQLLLPRASRCRSPSSTCLAINGLARLSIIRFQTVGGELQYEETSRQEASVMSDLEGKDLLVYTHIRDSDNEGIWTKTINFAPISTRQ</sequence>
<proteinExistence type="predicted"/>
<evidence type="ECO:0000313" key="2">
    <source>
        <dbReference type="Proteomes" id="UP000836402"/>
    </source>
</evidence>
<dbReference type="Proteomes" id="UP000836402">
    <property type="component" value="Unassembled WGS sequence"/>
</dbReference>
<reference evidence="1" key="1">
    <citation type="submission" date="2020-10" db="EMBL/GenBank/DDBJ databases">
        <authorList>
            <person name="Sedaghatjoo S."/>
        </authorList>
    </citation>
    <scope>NUCLEOTIDE SEQUENCE</scope>
    <source>
        <strain evidence="1">AZH3</strain>
    </source>
</reference>
<dbReference type="Gene3D" id="1.10.10.10">
    <property type="entry name" value="Winged helix-like DNA-binding domain superfamily/Winged helix DNA-binding domain"/>
    <property type="match status" value="1"/>
</dbReference>
<name>A0ABN7IYR8_9BASI</name>
<gene>
    <name evidence="1" type="ORF">JKIAZH3_G9388</name>
</gene>
<dbReference type="Pfam" id="PF05158">
    <property type="entry name" value="RNA_pol_Rpc34"/>
    <property type="match status" value="1"/>
</dbReference>
<keyword evidence="2" id="KW-1185">Reference proteome</keyword>
<organism evidence="1 2">
    <name type="scientific">Tilletia caries</name>
    <name type="common">wheat bunt fungus</name>
    <dbReference type="NCBI Taxonomy" id="13290"/>
    <lineage>
        <taxon>Eukaryota</taxon>
        <taxon>Fungi</taxon>
        <taxon>Dikarya</taxon>
        <taxon>Basidiomycota</taxon>
        <taxon>Ustilaginomycotina</taxon>
        <taxon>Exobasidiomycetes</taxon>
        <taxon>Tilletiales</taxon>
        <taxon>Tilletiaceae</taxon>
        <taxon>Tilletia</taxon>
    </lineage>
</organism>
<comment type="caution">
    <text evidence="1">The sequence shown here is derived from an EMBL/GenBank/DDBJ whole genome shotgun (WGS) entry which is preliminary data.</text>
</comment>
<dbReference type="InterPro" id="IPR036388">
    <property type="entry name" value="WH-like_DNA-bd_sf"/>
</dbReference>
<evidence type="ECO:0000313" key="1">
    <source>
        <dbReference type="EMBL" id="CAD6939613.1"/>
    </source>
</evidence>
<dbReference type="EMBL" id="CAJHJG010004246">
    <property type="protein sequence ID" value="CAD6939613.1"/>
    <property type="molecule type" value="Genomic_DNA"/>
</dbReference>
<accession>A0ABN7IYR8</accession>
<dbReference type="InterPro" id="IPR007832">
    <property type="entry name" value="RNA_pol_Rpc34"/>
</dbReference>